<name>A0A149VHL2_9PROT</name>
<proteinExistence type="predicted"/>
<keyword evidence="1" id="KW-0812">Transmembrane</keyword>
<organism evidence="2 3">
    <name type="scientific">Acetobacter malorum</name>
    <dbReference type="NCBI Taxonomy" id="178901"/>
    <lineage>
        <taxon>Bacteria</taxon>
        <taxon>Pseudomonadati</taxon>
        <taxon>Pseudomonadota</taxon>
        <taxon>Alphaproteobacteria</taxon>
        <taxon>Acetobacterales</taxon>
        <taxon>Acetobacteraceae</taxon>
        <taxon>Acetobacter</taxon>
    </lineage>
</organism>
<keyword evidence="1" id="KW-0472">Membrane</keyword>
<feature type="transmembrane region" description="Helical" evidence="1">
    <location>
        <begin position="84"/>
        <end position="107"/>
    </location>
</feature>
<reference evidence="2 3" key="1">
    <citation type="submission" date="2015-06" db="EMBL/GenBank/DDBJ databases">
        <title>Improved classification and identification of acetic acid bacteria using matrix-assisted laser desorption/ionization time-of-flight mass spectrometry; Gluconobacter nephelii and Gluconobacter uchimurae are later heterotypic synonyms of Gluconobacter japonicus and Gluconobacter oxydans, respectively.</title>
        <authorList>
            <person name="Li L."/>
            <person name="Cleenwerck I."/>
            <person name="De Vuyst L."/>
            <person name="Vandamme P."/>
        </authorList>
    </citation>
    <scope>NUCLEOTIDE SEQUENCE [LARGE SCALE GENOMIC DNA]</scope>
    <source>
        <strain evidence="2 3">LMG 1604</strain>
    </source>
</reference>
<keyword evidence="1" id="KW-1133">Transmembrane helix</keyword>
<dbReference type="EMBL" id="LHZZ01000216">
    <property type="protein sequence ID" value="KXV79662.1"/>
    <property type="molecule type" value="Genomic_DNA"/>
</dbReference>
<dbReference type="Proteomes" id="UP000075538">
    <property type="component" value="Unassembled WGS sequence"/>
</dbReference>
<feature type="transmembrane region" description="Helical" evidence="1">
    <location>
        <begin position="119"/>
        <end position="137"/>
    </location>
</feature>
<evidence type="ECO:0000313" key="3">
    <source>
        <dbReference type="Proteomes" id="UP000075538"/>
    </source>
</evidence>
<feature type="non-terminal residue" evidence="2">
    <location>
        <position position="1"/>
    </location>
</feature>
<evidence type="ECO:0000313" key="2">
    <source>
        <dbReference type="EMBL" id="KXV79662.1"/>
    </source>
</evidence>
<dbReference type="AlphaFoldDB" id="A0A149VHL2"/>
<sequence length="140" mass="15817">KRRTTAFTAVCIGQRFIQIRTKCFEIHSPGKGFELITKPAQTRKPLFNIKETGLFHVATPPIKIGKMESQRGPQNQEVFRTLQVIIRVILSLITVIKTFLGLVLLSISILLRGISIIKVLFIASIVANVRLMIYHFTLSD</sequence>
<protein>
    <submittedName>
        <fullName evidence="2">Uncharacterized protein</fullName>
    </submittedName>
</protein>
<comment type="caution">
    <text evidence="2">The sequence shown here is derived from an EMBL/GenBank/DDBJ whole genome shotgun (WGS) entry which is preliminary data.</text>
</comment>
<evidence type="ECO:0000256" key="1">
    <source>
        <dbReference type="SAM" id="Phobius"/>
    </source>
</evidence>
<gene>
    <name evidence="2" type="ORF">AD953_01440</name>
</gene>
<accession>A0A149VHL2</accession>